<feature type="transmembrane region" description="Helical" evidence="6">
    <location>
        <begin position="162"/>
        <end position="185"/>
    </location>
</feature>
<evidence type="ECO:0000313" key="8">
    <source>
        <dbReference type="EMBL" id="EON95639.1"/>
    </source>
</evidence>
<comment type="subcellular location">
    <subcellularLocation>
        <location evidence="1">Membrane</location>
        <topology evidence="1">Multi-pass membrane protein</topology>
    </subcellularLocation>
</comment>
<reference evidence="9" key="1">
    <citation type="journal article" date="2013" name="Genome Announc.">
        <title>Draft genome sequence of the ascomycete Phaeoacremonium aleophilum strain UCR-PA7, a causal agent of the esca disease complex in grapevines.</title>
        <authorList>
            <person name="Blanco-Ulate B."/>
            <person name="Rolshausen P."/>
            <person name="Cantu D."/>
        </authorList>
    </citation>
    <scope>NUCLEOTIDE SEQUENCE [LARGE SCALE GENOMIC DNA]</scope>
    <source>
        <strain evidence="9">UCR-PA7</strain>
    </source>
</reference>
<evidence type="ECO:0000256" key="5">
    <source>
        <dbReference type="ARBA" id="ARBA00023136"/>
    </source>
</evidence>
<dbReference type="Gene3D" id="1.20.1720.10">
    <property type="entry name" value="Multidrug resistance protein D"/>
    <property type="match status" value="1"/>
</dbReference>
<feature type="transmembrane region" description="Helical" evidence="6">
    <location>
        <begin position="205"/>
        <end position="225"/>
    </location>
</feature>
<feature type="transmembrane region" description="Helical" evidence="6">
    <location>
        <begin position="245"/>
        <end position="264"/>
    </location>
</feature>
<dbReference type="Pfam" id="PF07690">
    <property type="entry name" value="MFS_1"/>
    <property type="match status" value="1"/>
</dbReference>
<keyword evidence="4 6" id="KW-1133">Transmembrane helix</keyword>
<evidence type="ECO:0000256" key="1">
    <source>
        <dbReference type="ARBA" id="ARBA00004141"/>
    </source>
</evidence>
<feature type="transmembrane region" description="Helical" evidence="6">
    <location>
        <begin position="414"/>
        <end position="432"/>
    </location>
</feature>
<dbReference type="GeneID" id="19329796"/>
<dbReference type="Gene3D" id="1.20.1250.20">
    <property type="entry name" value="MFS general substrate transporter like domains"/>
    <property type="match status" value="1"/>
</dbReference>
<dbReference type="Proteomes" id="UP000014074">
    <property type="component" value="Unassembled WGS sequence"/>
</dbReference>
<accession>R8B8K2</accession>
<dbReference type="OrthoDB" id="10021397at2759"/>
<keyword evidence="3 6" id="KW-0812">Transmembrane</keyword>
<feature type="transmembrane region" description="Helical" evidence="6">
    <location>
        <begin position="98"/>
        <end position="118"/>
    </location>
</feature>
<feature type="transmembrane region" description="Helical" evidence="6">
    <location>
        <begin position="9"/>
        <end position="29"/>
    </location>
</feature>
<dbReference type="eggNOG" id="KOG0254">
    <property type="taxonomic scope" value="Eukaryota"/>
</dbReference>
<evidence type="ECO:0000313" key="9">
    <source>
        <dbReference type="Proteomes" id="UP000014074"/>
    </source>
</evidence>
<gene>
    <name evidence="8" type="ORF">UCRPA7_8901</name>
</gene>
<evidence type="ECO:0000256" key="6">
    <source>
        <dbReference type="SAM" id="Phobius"/>
    </source>
</evidence>
<keyword evidence="9" id="KW-1185">Reference proteome</keyword>
<feature type="transmembrane region" description="Helical" evidence="6">
    <location>
        <begin position="35"/>
        <end position="60"/>
    </location>
</feature>
<protein>
    <submittedName>
        <fullName evidence="8">Putative mfs transporter protein</fullName>
    </submittedName>
</protein>
<evidence type="ECO:0000256" key="2">
    <source>
        <dbReference type="ARBA" id="ARBA00007520"/>
    </source>
</evidence>
<feature type="transmembrane region" description="Helical" evidence="6">
    <location>
        <begin position="271"/>
        <end position="290"/>
    </location>
</feature>
<dbReference type="InterPro" id="IPR020846">
    <property type="entry name" value="MFS_dom"/>
</dbReference>
<evidence type="ECO:0000256" key="4">
    <source>
        <dbReference type="ARBA" id="ARBA00022989"/>
    </source>
</evidence>
<dbReference type="InterPro" id="IPR036259">
    <property type="entry name" value="MFS_trans_sf"/>
</dbReference>
<dbReference type="PROSITE" id="PS50850">
    <property type="entry name" value="MFS"/>
    <property type="match status" value="1"/>
</dbReference>
<dbReference type="SUPFAM" id="SSF103473">
    <property type="entry name" value="MFS general substrate transporter"/>
    <property type="match status" value="1"/>
</dbReference>
<keyword evidence="5 6" id="KW-0472">Membrane</keyword>
<dbReference type="PANTHER" id="PTHR23501:SF193">
    <property type="entry name" value="MULTIDRUG TRANSPORTER, PUTATIVE (AFU_ORTHOLOGUE AFUA_8G00940)-RELATED"/>
    <property type="match status" value="1"/>
</dbReference>
<dbReference type="GO" id="GO:0022857">
    <property type="term" value="F:transmembrane transporter activity"/>
    <property type="evidence" value="ECO:0007669"/>
    <property type="project" value="InterPro"/>
</dbReference>
<dbReference type="GO" id="GO:0005886">
    <property type="term" value="C:plasma membrane"/>
    <property type="evidence" value="ECO:0007669"/>
    <property type="project" value="TreeGrafter"/>
</dbReference>
<proteinExistence type="inferred from homology"/>
<feature type="domain" description="Major facilitator superfamily (MFS) profile" evidence="7">
    <location>
        <begin position="1"/>
        <end position="437"/>
    </location>
</feature>
<dbReference type="RefSeq" id="XP_007919598.1">
    <property type="nucleotide sequence ID" value="XM_007921407.1"/>
</dbReference>
<feature type="transmembrane region" description="Helical" evidence="6">
    <location>
        <begin position="332"/>
        <end position="359"/>
    </location>
</feature>
<name>R8B8K2_PHAM7</name>
<comment type="similarity">
    <text evidence="2">Belongs to the major facilitator superfamily. TCR/Tet family.</text>
</comment>
<dbReference type="InterPro" id="IPR011701">
    <property type="entry name" value="MFS"/>
</dbReference>
<sequence length="468" mass="50214">MASVFPLDLVYSSFTVIFLVGSIVCGWAPTSSAFIAGRAIAGIGAAGVASNGLTILVTIAPVARKPMFMGLGAACFVVGLIAGPLLGGAFTDRLTWRWCFWINIPVNVVTLAVVSLFFRPQQGRGGAVSGRIKSLDLIGCLIFVPGIFMFLLAMQTGSADGIWNTATIIGLFVGSGLTLLVFVAWEWRRGDQAMIPGKVVMRRTVLFTCLFAFTQMGGLIVAAYYLPTWFQAIQGVGPLQSGVRILPTVITQMLATMFASGLALRIRYYNPWFFMAPIFMCTSSVLYTTFKAFSTPASHWIGYQIIQGFGTGFGMQMSSLAVQLELKDSPELIPIGIALVMFVQYLGATVIQVIAGTVFNSEIRSQLQSIDLTPSQKSALLGAGIKGIREVVKQYFPQLLDPILKAYNTAITRVFFVPVGAAVGGFIAAFGIKWNVIEGAPGGRFAKRRAAKAAKAAAKEGQKDETKT</sequence>
<dbReference type="HOGENOM" id="CLU_000960_22_1_1"/>
<dbReference type="AlphaFoldDB" id="R8B8K2"/>
<dbReference type="EMBL" id="KB933378">
    <property type="protein sequence ID" value="EON95639.1"/>
    <property type="molecule type" value="Genomic_DNA"/>
</dbReference>
<feature type="transmembrane region" description="Helical" evidence="6">
    <location>
        <begin position="67"/>
        <end position="86"/>
    </location>
</feature>
<evidence type="ECO:0000256" key="3">
    <source>
        <dbReference type="ARBA" id="ARBA00022692"/>
    </source>
</evidence>
<dbReference type="KEGG" id="tmn:UCRPA7_8901"/>
<evidence type="ECO:0000259" key="7">
    <source>
        <dbReference type="PROSITE" id="PS50850"/>
    </source>
</evidence>
<feature type="transmembrane region" description="Helical" evidence="6">
    <location>
        <begin position="138"/>
        <end position="156"/>
    </location>
</feature>
<dbReference type="PANTHER" id="PTHR23501">
    <property type="entry name" value="MAJOR FACILITATOR SUPERFAMILY"/>
    <property type="match status" value="1"/>
</dbReference>
<organism evidence="8 9">
    <name type="scientific">Phaeoacremonium minimum (strain UCR-PA7)</name>
    <name type="common">Esca disease fungus</name>
    <name type="synonym">Togninia minima</name>
    <dbReference type="NCBI Taxonomy" id="1286976"/>
    <lineage>
        <taxon>Eukaryota</taxon>
        <taxon>Fungi</taxon>
        <taxon>Dikarya</taxon>
        <taxon>Ascomycota</taxon>
        <taxon>Pezizomycotina</taxon>
        <taxon>Sordariomycetes</taxon>
        <taxon>Sordariomycetidae</taxon>
        <taxon>Togniniales</taxon>
        <taxon>Togniniaceae</taxon>
        <taxon>Phaeoacremonium</taxon>
    </lineage>
</organism>